<comment type="caution">
    <text evidence="2">The sequence shown here is derived from an EMBL/GenBank/DDBJ whole genome shotgun (WGS) entry which is preliminary data.</text>
</comment>
<protein>
    <submittedName>
        <fullName evidence="2">Uncharacterized protein</fullName>
    </submittedName>
</protein>
<evidence type="ECO:0000256" key="1">
    <source>
        <dbReference type="SAM" id="MobiDB-lite"/>
    </source>
</evidence>
<name>A0A4U0VH10_9PEZI</name>
<evidence type="ECO:0000313" key="2">
    <source>
        <dbReference type="EMBL" id="TKA48273.1"/>
    </source>
</evidence>
<dbReference type="AlphaFoldDB" id="A0A4U0VH10"/>
<dbReference type="OrthoDB" id="3868034at2759"/>
<proteinExistence type="predicted"/>
<gene>
    <name evidence="2" type="ORF">B0A54_01766</name>
</gene>
<organism evidence="2 3">
    <name type="scientific">Friedmanniomyces endolithicus</name>
    <dbReference type="NCBI Taxonomy" id="329885"/>
    <lineage>
        <taxon>Eukaryota</taxon>
        <taxon>Fungi</taxon>
        <taxon>Dikarya</taxon>
        <taxon>Ascomycota</taxon>
        <taxon>Pezizomycotina</taxon>
        <taxon>Dothideomycetes</taxon>
        <taxon>Dothideomycetidae</taxon>
        <taxon>Mycosphaerellales</taxon>
        <taxon>Teratosphaeriaceae</taxon>
        <taxon>Friedmanniomyces</taxon>
    </lineage>
</organism>
<dbReference type="PANTHER" id="PTHR42085">
    <property type="entry name" value="F-BOX DOMAIN-CONTAINING PROTEIN"/>
    <property type="match status" value="1"/>
</dbReference>
<dbReference type="Proteomes" id="UP000310066">
    <property type="component" value="Unassembled WGS sequence"/>
</dbReference>
<feature type="region of interest" description="Disordered" evidence="1">
    <location>
        <begin position="1"/>
        <end position="35"/>
    </location>
</feature>
<dbReference type="EMBL" id="NAJP01000004">
    <property type="protein sequence ID" value="TKA48273.1"/>
    <property type="molecule type" value="Genomic_DNA"/>
</dbReference>
<evidence type="ECO:0000313" key="3">
    <source>
        <dbReference type="Proteomes" id="UP000310066"/>
    </source>
</evidence>
<sequence length="471" mass="53539">MAITVPVEPRSKARSPLPTLRRRAPTAADEVKPEGTAPPQFTFNFFGLSRELRDMVYDFSLTFKRKIRSQHGARLRGRMVAEASLLLVGKQFSREYFERAQYHTCLIIVDRPEFHGDSFKIPRALSYVRNVELFLAIACDSPDHFTDQCRVVKEVRMHRKWIVDLCQKMRRLESISIKLITDPHQHIEACEAKLLELQHKLTNFEELKKLAVYHCDYAGKETGWSFASKRTLVMEWSAKDGELHRVEAPSASPELEKGTSSESNERTFDLFGLPRELRNAIYDEVLANVSEVKVGNQTPMRISVQNAMPTTLILVSHQFSKECKERERNVCVILKDTKLWHPFALLEIPAIPSTVTSLELHMALTVTNEHHKQDCSDFDFCEIENEIDLHCTTADTALAQLPQIRAVSMHLYIIPSGHQGDDLSCALAHQSRLKDIDKITAFTIRQCPEDGGSVFDFSAACEVVARWSSGG</sequence>
<dbReference type="InterPro" id="IPR038883">
    <property type="entry name" value="AN11006-like"/>
</dbReference>
<accession>A0A4U0VH10</accession>
<dbReference type="PANTHER" id="PTHR42085:SF2">
    <property type="entry name" value="F-BOX DOMAIN-CONTAINING PROTEIN"/>
    <property type="match status" value="1"/>
</dbReference>
<reference evidence="2 3" key="1">
    <citation type="submission" date="2017-03" db="EMBL/GenBank/DDBJ databases">
        <title>Genomes of endolithic fungi from Antarctica.</title>
        <authorList>
            <person name="Coleine C."/>
            <person name="Masonjones S."/>
            <person name="Stajich J.E."/>
        </authorList>
    </citation>
    <scope>NUCLEOTIDE SEQUENCE [LARGE SCALE GENOMIC DNA]</scope>
    <source>
        <strain evidence="2 3">CCFEE 5311</strain>
    </source>
</reference>